<protein>
    <submittedName>
        <fullName evidence="1">Str. FM013</fullName>
    </submittedName>
</protein>
<name>A0A0G4PGQ0_PENC3</name>
<evidence type="ECO:0000313" key="1">
    <source>
        <dbReference type="EMBL" id="CRL25498.1"/>
    </source>
</evidence>
<dbReference type="EMBL" id="HG793148">
    <property type="protein sequence ID" value="CRL25498.1"/>
    <property type="molecule type" value="Genomic_DNA"/>
</dbReference>
<accession>A0A0G4PGQ0</accession>
<organism evidence="1 2">
    <name type="scientific">Penicillium camemberti (strain FM 013)</name>
    <dbReference type="NCBI Taxonomy" id="1429867"/>
    <lineage>
        <taxon>Eukaryota</taxon>
        <taxon>Fungi</taxon>
        <taxon>Dikarya</taxon>
        <taxon>Ascomycota</taxon>
        <taxon>Pezizomycotina</taxon>
        <taxon>Eurotiomycetes</taxon>
        <taxon>Eurotiomycetidae</taxon>
        <taxon>Eurotiales</taxon>
        <taxon>Aspergillaceae</taxon>
        <taxon>Penicillium</taxon>
    </lineage>
</organism>
<dbReference type="Proteomes" id="UP000053732">
    <property type="component" value="Unassembled WGS sequence"/>
</dbReference>
<sequence length="81" mass="9299">MILRACCLSPVRYLPFWVITFSHWEAPASPFPFFALPLPFPFPCPSPAAWVLYAAPEQDLHLYAVFRMSSLYGETKQVHII</sequence>
<dbReference type="AlphaFoldDB" id="A0A0G4PGQ0"/>
<keyword evidence="2" id="KW-1185">Reference proteome</keyword>
<evidence type="ECO:0000313" key="2">
    <source>
        <dbReference type="Proteomes" id="UP000053732"/>
    </source>
</evidence>
<gene>
    <name evidence="1" type="ORF">PCAMFM013_S015g000084</name>
</gene>
<proteinExistence type="predicted"/>
<reference evidence="1 2" key="1">
    <citation type="journal article" date="2014" name="Nat. Commun.">
        <title>Multiple recent horizontal transfers of a large genomic region in cheese making fungi.</title>
        <authorList>
            <person name="Cheeseman K."/>
            <person name="Ropars J."/>
            <person name="Renault P."/>
            <person name="Dupont J."/>
            <person name="Gouzy J."/>
            <person name="Branca A."/>
            <person name="Abraham A.L."/>
            <person name="Ceppi M."/>
            <person name="Conseiller E."/>
            <person name="Debuchy R."/>
            <person name="Malagnac F."/>
            <person name="Goarin A."/>
            <person name="Silar P."/>
            <person name="Lacoste S."/>
            <person name="Sallet E."/>
            <person name="Bensimon A."/>
            <person name="Giraud T."/>
            <person name="Brygoo Y."/>
        </authorList>
    </citation>
    <scope>NUCLEOTIDE SEQUENCE [LARGE SCALE GENOMIC DNA]</scope>
    <source>
        <strain evidence="2">FM 013</strain>
    </source>
</reference>